<keyword evidence="5" id="KW-1185">Reference proteome</keyword>
<evidence type="ECO:0000256" key="1">
    <source>
        <dbReference type="ARBA" id="ARBA00023125"/>
    </source>
</evidence>
<dbReference type="EMBL" id="JAVCWF010000001">
    <property type="protein sequence ID" value="MDQ7938567.1"/>
    <property type="molecule type" value="Genomic_DNA"/>
</dbReference>
<dbReference type="PANTHER" id="PTHR46558">
    <property type="entry name" value="TRACRIPTIONAL REGULATORY PROTEIN-RELATED-RELATED"/>
    <property type="match status" value="1"/>
</dbReference>
<dbReference type="SMART" id="SM00530">
    <property type="entry name" value="HTH_XRE"/>
    <property type="match status" value="1"/>
</dbReference>
<evidence type="ECO:0000313" key="5">
    <source>
        <dbReference type="Proteomes" id="UP001227831"/>
    </source>
</evidence>
<feature type="transmembrane region" description="Helical" evidence="2">
    <location>
        <begin position="79"/>
        <end position="99"/>
    </location>
</feature>
<feature type="domain" description="HTH cro/C1-type" evidence="3">
    <location>
        <begin position="7"/>
        <end position="61"/>
    </location>
</feature>
<dbReference type="Gene3D" id="1.10.260.40">
    <property type="entry name" value="lambda repressor-like DNA-binding domains"/>
    <property type="match status" value="1"/>
</dbReference>
<reference evidence="4 5" key="1">
    <citation type="journal article" date="2023" name="Int. J. Syst. Evol. Microbiol.">
        <title>Lactiplantibacillus brownii sp. nov., a novel psychrotolerant species isolated from sauerkraut.</title>
        <authorList>
            <person name="Heng Y.C."/>
            <person name="Silvaraju S."/>
            <person name="Lee J.K.Y."/>
            <person name="Kittelmann S."/>
        </authorList>
    </citation>
    <scope>NUCLEOTIDE SEQUENCE [LARGE SCALE GENOMIC DNA]</scope>
    <source>
        <strain evidence="4 5">WILCCON 0030</strain>
    </source>
</reference>
<gene>
    <name evidence="4" type="ORF">RA086_13210</name>
</gene>
<name>A0ABU1AC63_9LACO</name>
<evidence type="ECO:0000313" key="4">
    <source>
        <dbReference type="EMBL" id="MDQ7938567.1"/>
    </source>
</evidence>
<dbReference type="InterPro" id="IPR010982">
    <property type="entry name" value="Lambda_DNA-bd_dom_sf"/>
</dbReference>
<dbReference type="PROSITE" id="PS50943">
    <property type="entry name" value="HTH_CROC1"/>
    <property type="match status" value="1"/>
</dbReference>
<keyword evidence="2" id="KW-0812">Transmembrane</keyword>
<dbReference type="Proteomes" id="UP001227831">
    <property type="component" value="Unassembled WGS sequence"/>
</dbReference>
<dbReference type="InterPro" id="IPR001387">
    <property type="entry name" value="Cro/C1-type_HTH"/>
</dbReference>
<dbReference type="CDD" id="cd00093">
    <property type="entry name" value="HTH_XRE"/>
    <property type="match status" value="1"/>
</dbReference>
<sequence length="248" mass="28368">MQLQEMLRIRRQQRGLTQVQLARQLFVTTQAVSKWKTGKAVPSIDNLLALSGFYNVSLDELIQGSPFFKKPYLVGKRFSFGRAISLGLFWLAVSLLFTGFGTQPWWLFVAIMGFGIVVVLPVAVDDYWVITHDGLVLNHYATTIWAKFKQVLRHPTQTVICYDQLQTVTLHYRVRQRVSPFDINPDYFQLVLTTATMTRTLALNAQVDQYLPQLVNYLTRNGVQVNDDQAVLPVIISGQSLYEHFHTT</sequence>
<dbReference type="SUPFAM" id="SSF47413">
    <property type="entry name" value="lambda repressor-like DNA-binding domains"/>
    <property type="match status" value="1"/>
</dbReference>
<dbReference type="PANTHER" id="PTHR46558:SF4">
    <property type="entry name" value="DNA-BIDING PHAGE PROTEIN"/>
    <property type="match status" value="1"/>
</dbReference>
<keyword evidence="1" id="KW-0238">DNA-binding</keyword>
<evidence type="ECO:0000259" key="3">
    <source>
        <dbReference type="PROSITE" id="PS50943"/>
    </source>
</evidence>
<dbReference type="RefSeq" id="WP_308704240.1">
    <property type="nucleotide sequence ID" value="NZ_AP027463.1"/>
</dbReference>
<organism evidence="4 5">
    <name type="scientific">Lactiplantibacillus brownii</name>
    <dbReference type="NCBI Taxonomy" id="3069269"/>
    <lineage>
        <taxon>Bacteria</taxon>
        <taxon>Bacillati</taxon>
        <taxon>Bacillota</taxon>
        <taxon>Bacilli</taxon>
        <taxon>Lactobacillales</taxon>
        <taxon>Lactobacillaceae</taxon>
        <taxon>Lactiplantibacillus</taxon>
    </lineage>
</organism>
<feature type="transmembrane region" description="Helical" evidence="2">
    <location>
        <begin position="105"/>
        <end position="124"/>
    </location>
</feature>
<evidence type="ECO:0000256" key="2">
    <source>
        <dbReference type="SAM" id="Phobius"/>
    </source>
</evidence>
<comment type="caution">
    <text evidence="4">The sequence shown here is derived from an EMBL/GenBank/DDBJ whole genome shotgun (WGS) entry which is preliminary data.</text>
</comment>
<dbReference type="Pfam" id="PF01381">
    <property type="entry name" value="HTH_3"/>
    <property type="match status" value="1"/>
</dbReference>
<keyword evidence="2" id="KW-1133">Transmembrane helix</keyword>
<protein>
    <submittedName>
        <fullName evidence="4">Helix-turn-helix domain-containing protein</fullName>
    </submittedName>
</protein>
<accession>A0ABU1AC63</accession>
<keyword evidence="2" id="KW-0472">Membrane</keyword>
<proteinExistence type="predicted"/>